<dbReference type="AlphaFoldDB" id="A0A210Q8F2"/>
<dbReference type="Gene3D" id="3.30.40.10">
    <property type="entry name" value="Zinc/RING finger domain, C3HC4 (zinc finger)"/>
    <property type="match status" value="1"/>
</dbReference>
<dbReference type="PANTHER" id="PTHR40237">
    <property type="entry name" value="LD44813P"/>
    <property type="match status" value="1"/>
</dbReference>
<dbReference type="InterPro" id="IPR016135">
    <property type="entry name" value="UBQ-conjugating_enzyme/RWD"/>
</dbReference>
<organism evidence="7 8">
    <name type="scientific">Mizuhopecten yessoensis</name>
    <name type="common">Japanese scallop</name>
    <name type="synonym">Patinopecten yessoensis</name>
    <dbReference type="NCBI Taxonomy" id="6573"/>
    <lineage>
        <taxon>Eukaryota</taxon>
        <taxon>Metazoa</taxon>
        <taxon>Spiralia</taxon>
        <taxon>Lophotrochozoa</taxon>
        <taxon>Mollusca</taxon>
        <taxon>Bivalvia</taxon>
        <taxon>Autobranchia</taxon>
        <taxon>Pteriomorphia</taxon>
        <taxon>Pectinida</taxon>
        <taxon>Pectinoidea</taxon>
        <taxon>Pectinidae</taxon>
        <taxon>Mizuhopecten</taxon>
    </lineage>
</organism>
<evidence type="ECO:0000313" key="8">
    <source>
        <dbReference type="Proteomes" id="UP000242188"/>
    </source>
</evidence>
<evidence type="ECO:0000256" key="3">
    <source>
        <dbReference type="ARBA" id="ARBA00022833"/>
    </source>
</evidence>
<name>A0A210Q8F2_MIZYE</name>
<proteinExistence type="predicted"/>
<dbReference type="SMART" id="SM00184">
    <property type="entry name" value="RING"/>
    <property type="match status" value="1"/>
</dbReference>
<evidence type="ECO:0000256" key="4">
    <source>
        <dbReference type="PROSITE-ProRule" id="PRU00175"/>
    </source>
</evidence>
<evidence type="ECO:0000259" key="6">
    <source>
        <dbReference type="PROSITE" id="PS50908"/>
    </source>
</evidence>
<dbReference type="Proteomes" id="UP000242188">
    <property type="component" value="Unassembled WGS sequence"/>
</dbReference>
<dbReference type="Pfam" id="PF00097">
    <property type="entry name" value="zf-C3HC4"/>
    <property type="match status" value="1"/>
</dbReference>
<dbReference type="PROSITE" id="PS50089">
    <property type="entry name" value="ZF_RING_2"/>
    <property type="match status" value="1"/>
</dbReference>
<feature type="domain" description="RING-type" evidence="5">
    <location>
        <begin position="237"/>
        <end position="292"/>
    </location>
</feature>
<accession>A0A210Q8F2</accession>
<evidence type="ECO:0000313" key="7">
    <source>
        <dbReference type="EMBL" id="OWF45017.1"/>
    </source>
</evidence>
<keyword evidence="8" id="KW-1185">Reference proteome</keyword>
<sequence>MEETREQVIESELAQVKQKAPLIEGVTLVTCVELSVRLGIKVTDQKHVTLIVMFPPKYPHESIVMELKSKSLSEKLLDGLLKVCEEQTKKWVGQRQILLLTNFVLNFLHENPLCVCSDEIQTVKKTLLTSDDSLKLKQKTAEIGLKIKQDNYFMNIRLGIPEGYPAKQVTVEVDEHNYPDLLKTNFAAQAVEIARRCVQPPIKKKPKDPPFQVKASLLPVCKFLIEDSLKKYPRMTCSLCKEQALSINPDEKQTDPRKNVERVYCGHLFHFGCLKRYLKTPPFADGKKCPDCGKQIFHEKWRISPQLAEARWAHKQARQRELAEVMDFLQ</sequence>
<dbReference type="InterPro" id="IPR013083">
    <property type="entry name" value="Znf_RING/FYVE/PHD"/>
</dbReference>
<keyword evidence="2 4" id="KW-0863">Zinc-finger</keyword>
<evidence type="ECO:0000259" key="5">
    <source>
        <dbReference type="PROSITE" id="PS50089"/>
    </source>
</evidence>
<keyword evidence="1" id="KW-0479">Metal-binding</keyword>
<evidence type="ECO:0000256" key="1">
    <source>
        <dbReference type="ARBA" id="ARBA00022723"/>
    </source>
</evidence>
<dbReference type="InterPro" id="IPR001841">
    <property type="entry name" value="Znf_RING"/>
</dbReference>
<dbReference type="SUPFAM" id="SSF54495">
    <property type="entry name" value="UBC-like"/>
    <property type="match status" value="1"/>
</dbReference>
<feature type="domain" description="RWD" evidence="6">
    <location>
        <begin position="18"/>
        <end position="111"/>
    </location>
</feature>
<dbReference type="Gene3D" id="3.10.110.10">
    <property type="entry name" value="Ubiquitin Conjugating Enzyme"/>
    <property type="match status" value="1"/>
</dbReference>
<keyword evidence="3" id="KW-0862">Zinc</keyword>
<protein>
    <submittedName>
        <fullName evidence="7">Uncharacterized protein</fullName>
    </submittedName>
</protein>
<dbReference type="EMBL" id="NEDP02004628">
    <property type="protein sequence ID" value="OWF45017.1"/>
    <property type="molecule type" value="Genomic_DNA"/>
</dbReference>
<dbReference type="SUPFAM" id="SSF57850">
    <property type="entry name" value="RING/U-box"/>
    <property type="match status" value="1"/>
</dbReference>
<dbReference type="GO" id="GO:0008270">
    <property type="term" value="F:zinc ion binding"/>
    <property type="evidence" value="ECO:0007669"/>
    <property type="project" value="UniProtKB-KW"/>
</dbReference>
<dbReference type="OrthoDB" id="8062037at2759"/>
<dbReference type="PANTHER" id="PTHR40237:SF1">
    <property type="entry name" value="LD44813P"/>
    <property type="match status" value="1"/>
</dbReference>
<dbReference type="InterPro" id="IPR018957">
    <property type="entry name" value="Znf_C3HC4_RING-type"/>
</dbReference>
<comment type="caution">
    <text evidence="7">The sequence shown here is derived from an EMBL/GenBank/DDBJ whole genome shotgun (WGS) entry which is preliminary data.</text>
</comment>
<reference evidence="7 8" key="1">
    <citation type="journal article" date="2017" name="Nat. Ecol. Evol.">
        <title>Scallop genome provides insights into evolution of bilaterian karyotype and development.</title>
        <authorList>
            <person name="Wang S."/>
            <person name="Zhang J."/>
            <person name="Jiao W."/>
            <person name="Li J."/>
            <person name="Xun X."/>
            <person name="Sun Y."/>
            <person name="Guo X."/>
            <person name="Huan P."/>
            <person name="Dong B."/>
            <person name="Zhang L."/>
            <person name="Hu X."/>
            <person name="Sun X."/>
            <person name="Wang J."/>
            <person name="Zhao C."/>
            <person name="Wang Y."/>
            <person name="Wang D."/>
            <person name="Huang X."/>
            <person name="Wang R."/>
            <person name="Lv J."/>
            <person name="Li Y."/>
            <person name="Zhang Z."/>
            <person name="Liu B."/>
            <person name="Lu W."/>
            <person name="Hui Y."/>
            <person name="Liang J."/>
            <person name="Zhou Z."/>
            <person name="Hou R."/>
            <person name="Li X."/>
            <person name="Liu Y."/>
            <person name="Li H."/>
            <person name="Ning X."/>
            <person name="Lin Y."/>
            <person name="Zhao L."/>
            <person name="Xing Q."/>
            <person name="Dou J."/>
            <person name="Li Y."/>
            <person name="Mao J."/>
            <person name="Guo H."/>
            <person name="Dou H."/>
            <person name="Li T."/>
            <person name="Mu C."/>
            <person name="Jiang W."/>
            <person name="Fu Q."/>
            <person name="Fu X."/>
            <person name="Miao Y."/>
            <person name="Liu J."/>
            <person name="Yu Q."/>
            <person name="Li R."/>
            <person name="Liao H."/>
            <person name="Li X."/>
            <person name="Kong Y."/>
            <person name="Jiang Z."/>
            <person name="Chourrout D."/>
            <person name="Li R."/>
            <person name="Bao Z."/>
        </authorList>
    </citation>
    <scope>NUCLEOTIDE SEQUENCE [LARGE SCALE GENOMIC DNA]</scope>
    <source>
        <strain evidence="7 8">PY_sf001</strain>
    </source>
</reference>
<dbReference type="PROSITE" id="PS50908">
    <property type="entry name" value="RWD"/>
    <property type="match status" value="1"/>
</dbReference>
<dbReference type="Pfam" id="PF05773">
    <property type="entry name" value="RWD"/>
    <property type="match status" value="1"/>
</dbReference>
<gene>
    <name evidence="7" type="ORF">KP79_PYT07827</name>
</gene>
<dbReference type="InterPro" id="IPR006575">
    <property type="entry name" value="RWD_dom"/>
</dbReference>
<evidence type="ECO:0000256" key="2">
    <source>
        <dbReference type="ARBA" id="ARBA00022771"/>
    </source>
</evidence>